<dbReference type="InterPro" id="IPR036770">
    <property type="entry name" value="Ankyrin_rpt-contain_sf"/>
</dbReference>
<dbReference type="Gene3D" id="1.25.40.20">
    <property type="entry name" value="Ankyrin repeat-containing domain"/>
    <property type="match status" value="2"/>
</dbReference>
<feature type="compositionally biased region" description="Acidic residues" evidence="4">
    <location>
        <begin position="549"/>
        <end position="567"/>
    </location>
</feature>
<dbReference type="SMART" id="SM00248">
    <property type="entry name" value="ANK"/>
    <property type="match status" value="5"/>
</dbReference>
<name>A0A830HWH7_9CHLO</name>
<dbReference type="AlphaFoldDB" id="A0A830HWH7"/>
<sequence length="680" mass="75221">MDPRTSIYFASSHSALRHSPPMSLTLFMEKFASSSAIISLANALVWCSFLDDWTPLHSCAPILEPCVRHMQQIGRRNFRQDLADTPAPLAFQRTITRQQLSPAEVSALFRRCRIDASADILKLWRTACLQNRDVCLGPAMSHQDAGRNTEARNVIMRAIRYAADDETDDAEYEDDDDEMFFAALEQGLFNERMLEKMFNASILRKSHRKDKAIPDDAQTVQEALELQFYNCVQYEEPLQKRVLEMAIAHDARSAVPEDAADELLQPLMKLILQVADVNPTATQAELDQAQNAIKDFLNDRIPDKDHLRRTIMRIVLATTFSGNTIMHAICEHGGQHAADAITLIFDLLQPVEDARGLMLLAPRHCDTHERPLHVSARLGDAKALSALLNNITTAEDARAVHAALLMVTRDNSDYAQGDWAVNSRNKTKDQNQKIESRHRSPLALACLSGSDEAVEVILHAAQTVSQFLSEDEMPPAKRRKRESSSNHLLQRLLTQRDNSGADALCMACDNLEGDGPHPDIIQRLLKVGARVKNDDPPDMLPDELRKHDDDDDDDDEEEEDGGDGANDDNDKVQPKTYVQPYVSGAFHNAARLGQTKVAKLLLTNEPDLCNLRLRTADGGLGPTPLMLAARRGCAPIVEALLEAGADVSHAAGDGKTALDVARANGARCAAVVAILERNTL</sequence>
<keyword evidence="1" id="KW-0677">Repeat</keyword>
<dbReference type="SUPFAM" id="SSF48403">
    <property type="entry name" value="Ankyrin repeat"/>
    <property type="match status" value="1"/>
</dbReference>
<evidence type="ECO:0000256" key="4">
    <source>
        <dbReference type="SAM" id="MobiDB-lite"/>
    </source>
</evidence>
<organism evidence="5 6">
    <name type="scientific">Pycnococcus provasolii</name>
    <dbReference type="NCBI Taxonomy" id="41880"/>
    <lineage>
        <taxon>Eukaryota</taxon>
        <taxon>Viridiplantae</taxon>
        <taxon>Chlorophyta</taxon>
        <taxon>Pseudoscourfieldiophyceae</taxon>
        <taxon>Pseudoscourfieldiales</taxon>
        <taxon>Pycnococcaceae</taxon>
        <taxon>Pycnococcus</taxon>
    </lineage>
</organism>
<keyword evidence="6" id="KW-1185">Reference proteome</keyword>
<proteinExistence type="predicted"/>
<evidence type="ECO:0000313" key="6">
    <source>
        <dbReference type="Proteomes" id="UP000660262"/>
    </source>
</evidence>
<dbReference type="PROSITE" id="PS50088">
    <property type="entry name" value="ANK_REPEAT"/>
    <property type="match status" value="1"/>
</dbReference>
<dbReference type="PANTHER" id="PTHR24173:SF74">
    <property type="entry name" value="ANKYRIN REPEAT DOMAIN-CONTAINING PROTEIN 16"/>
    <property type="match status" value="1"/>
</dbReference>
<evidence type="ECO:0000256" key="3">
    <source>
        <dbReference type="PROSITE-ProRule" id="PRU00023"/>
    </source>
</evidence>
<evidence type="ECO:0000256" key="2">
    <source>
        <dbReference type="ARBA" id="ARBA00023043"/>
    </source>
</evidence>
<dbReference type="EMBL" id="BNJQ01000036">
    <property type="protein sequence ID" value="GHP11796.1"/>
    <property type="molecule type" value="Genomic_DNA"/>
</dbReference>
<dbReference type="Proteomes" id="UP000660262">
    <property type="component" value="Unassembled WGS sequence"/>
</dbReference>
<protein>
    <submittedName>
        <fullName evidence="5">Uncharacterized protein</fullName>
    </submittedName>
</protein>
<dbReference type="OrthoDB" id="194358at2759"/>
<dbReference type="PROSITE" id="PS50297">
    <property type="entry name" value="ANK_REP_REGION"/>
    <property type="match status" value="1"/>
</dbReference>
<feature type="region of interest" description="Disordered" evidence="4">
    <location>
        <begin position="529"/>
        <end position="573"/>
    </location>
</feature>
<feature type="repeat" description="ANK" evidence="3">
    <location>
        <begin position="620"/>
        <end position="652"/>
    </location>
</feature>
<keyword evidence="2 3" id="KW-0040">ANK repeat</keyword>
<dbReference type="Pfam" id="PF12796">
    <property type="entry name" value="Ank_2"/>
    <property type="match status" value="1"/>
</dbReference>
<evidence type="ECO:0000256" key="1">
    <source>
        <dbReference type="ARBA" id="ARBA00022737"/>
    </source>
</evidence>
<dbReference type="InterPro" id="IPR002110">
    <property type="entry name" value="Ankyrin_rpt"/>
</dbReference>
<accession>A0A830HWH7</accession>
<dbReference type="PANTHER" id="PTHR24173">
    <property type="entry name" value="ANKYRIN REPEAT CONTAINING"/>
    <property type="match status" value="1"/>
</dbReference>
<gene>
    <name evidence="5" type="ORF">PPROV_001052300</name>
</gene>
<comment type="caution">
    <text evidence="5">The sequence shown here is derived from an EMBL/GenBank/DDBJ whole genome shotgun (WGS) entry which is preliminary data.</text>
</comment>
<evidence type="ECO:0000313" key="5">
    <source>
        <dbReference type="EMBL" id="GHP11796.1"/>
    </source>
</evidence>
<reference evidence="5" key="1">
    <citation type="submission" date="2020-10" db="EMBL/GenBank/DDBJ databases">
        <title>Unveiling of a novel bifunctional photoreceptor, Dualchrome1, isolated from a cosmopolitan green alga.</title>
        <authorList>
            <person name="Suzuki S."/>
            <person name="Kawachi M."/>
        </authorList>
    </citation>
    <scope>NUCLEOTIDE SEQUENCE</scope>
    <source>
        <strain evidence="5">NIES 2893</strain>
    </source>
</reference>